<evidence type="ECO:0000256" key="1">
    <source>
        <dbReference type="ARBA" id="ARBA00022723"/>
    </source>
</evidence>
<dbReference type="InterPro" id="IPR002893">
    <property type="entry name" value="Znf_MYND"/>
</dbReference>
<dbReference type="SMART" id="SM00293">
    <property type="entry name" value="PWWP"/>
    <property type="match status" value="1"/>
</dbReference>
<dbReference type="GO" id="GO:0003714">
    <property type="term" value="F:transcription corepressor activity"/>
    <property type="evidence" value="ECO:0007669"/>
    <property type="project" value="InterPro"/>
</dbReference>
<dbReference type="PANTHER" id="PTHR46379:SF1">
    <property type="entry name" value="ZINC FINGER MYND DOMAIN-CONTAINING PROTEIN 11"/>
    <property type="match status" value="1"/>
</dbReference>
<feature type="coiled-coil region" evidence="6">
    <location>
        <begin position="574"/>
        <end position="611"/>
    </location>
</feature>
<evidence type="ECO:0000256" key="2">
    <source>
        <dbReference type="ARBA" id="ARBA00022771"/>
    </source>
</evidence>
<reference evidence="10 11" key="1">
    <citation type="journal article" date="2007" name="Nature">
        <title>Evolution of genes and genomes on the Drosophila phylogeny.</title>
        <authorList>
            <consortium name="Drosophila 12 Genomes Consortium"/>
            <person name="Clark A.G."/>
            <person name="Eisen M.B."/>
            <person name="Smith D.R."/>
            <person name="Bergman C.M."/>
            <person name="Oliver B."/>
            <person name="Markow T.A."/>
            <person name="Kaufman T.C."/>
            <person name="Kellis M."/>
            <person name="Gelbart W."/>
            <person name="Iyer V.N."/>
            <person name="Pollard D.A."/>
            <person name="Sackton T.B."/>
            <person name="Larracuente A.M."/>
            <person name="Singh N.D."/>
            <person name="Abad J.P."/>
            <person name="Abt D.N."/>
            <person name="Adryan B."/>
            <person name="Aguade M."/>
            <person name="Akashi H."/>
            <person name="Anderson W.W."/>
            <person name="Aquadro C.F."/>
            <person name="Ardell D.H."/>
            <person name="Arguello R."/>
            <person name="Artieri C.G."/>
            <person name="Barbash D.A."/>
            <person name="Barker D."/>
            <person name="Barsanti P."/>
            <person name="Batterham P."/>
            <person name="Batzoglou S."/>
            <person name="Begun D."/>
            <person name="Bhutkar A."/>
            <person name="Blanco E."/>
            <person name="Bosak S.A."/>
            <person name="Bradley R.K."/>
            <person name="Brand A.D."/>
            <person name="Brent M.R."/>
            <person name="Brooks A.N."/>
            <person name="Brown R.H."/>
            <person name="Butlin R.K."/>
            <person name="Caggese C."/>
            <person name="Calvi B.R."/>
            <person name="Bernardo de Carvalho A."/>
            <person name="Caspi A."/>
            <person name="Castrezana S."/>
            <person name="Celniker S.E."/>
            <person name="Chang J.L."/>
            <person name="Chapple C."/>
            <person name="Chatterji S."/>
            <person name="Chinwalla A."/>
            <person name="Civetta A."/>
            <person name="Clifton S.W."/>
            <person name="Comeron J.M."/>
            <person name="Costello J.C."/>
            <person name="Coyne J.A."/>
            <person name="Daub J."/>
            <person name="David R.G."/>
            <person name="Delcher A.L."/>
            <person name="Delehaunty K."/>
            <person name="Do C.B."/>
            <person name="Ebling H."/>
            <person name="Edwards K."/>
            <person name="Eickbush T."/>
            <person name="Evans J.D."/>
            <person name="Filipski A."/>
            <person name="Findeiss S."/>
            <person name="Freyhult E."/>
            <person name="Fulton L."/>
            <person name="Fulton R."/>
            <person name="Garcia A.C."/>
            <person name="Gardiner A."/>
            <person name="Garfield D.A."/>
            <person name="Garvin B.E."/>
            <person name="Gibson G."/>
            <person name="Gilbert D."/>
            <person name="Gnerre S."/>
            <person name="Godfrey J."/>
            <person name="Good R."/>
            <person name="Gotea V."/>
            <person name="Gravely B."/>
            <person name="Greenberg A.J."/>
            <person name="Griffiths-Jones S."/>
            <person name="Gross S."/>
            <person name="Guigo R."/>
            <person name="Gustafson E.A."/>
            <person name="Haerty W."/>
            <person name="Hahn M.W."/>
            <person name="Halligan D.L."/>
            <person name="Halpern A.L."/>
            <person name="Halter G.M."/>
            <person name="Han M.V."/>
            <person name="Heger A."/>
            <person name="Hillier L."/>
            <person name="Hinrichs A.S."/>
            <person name="Holmes I."/>
            <person name="Hoskins R.A."/>
            <person name="Hubisz M.J."/>
            <person name="Hultmark D."/>
            <person name="Huntley M.A."/>
            <person name="Jaffe D.B."/>
            <person name="Jagadeeshan S."/>
            <person name="Jeck W.R."/>
            <person name="Johnson J."/>
            <person name="Jones C.D."/>
            <person name="Jordan W.C."/>
            <person name="Karpen G.H."/>
            <person name="Kataoka E."/>
            <person name="Keightley P.D."/>
            <person name="Kheradpour P."/>
            <person name="Kirkness E.F."/>
            <person name="Koerich L.B."/>
            <person name="Kristiansen K."/>
            <person name="Kudrna D."/>
            <person name="Kulathinal R.J."/>
            <person name="Kumar S."/>
            <person name="Kwok R."/>
            <person name="Lander E."/>
            <person name="Langley C.H."/>
            <person name="Lapoint R."/>
            <person name="Lazzaro B.P."/>
            <person name="Lee S.J."/>
            <person name="Levesque L."/>
            <person name="Li R."/>
            <person name="Lin C.F."/>
            <person name="Lin M.F."/>
            <person name="Lindblad-Toh K."/>
            <person name="Llopart A."/>
            <person name="Long M."/>
            <person name="Low L."/>
            <person name="Lozovsky E."/>
            <person name="Lu J."/>
            <person name="Luo M."/>
            <person name="Machado C.A."/>
            <person name="Makalowski W."/>
            <person name="Marzo M."/>
            <person name="Matsuda M."/>
            <person name="Matzkin L."/>
            <person name="McAllister B."/>
            <person name="McBride C.S."/>
            <person name="McKernan B."/>
            <person name="McKernan K."/>
            <person name="Mendez-Lago M."/>
            <person name="Minx P."/>
            <person name="Mollenhauer M.U."/>
            <person name="Montooth K."/>
            <person name="Mount S.M."/>
            <person name="Mu X."/>
            <person name="Myers E."/>
            <person name="Negre B."/>
            <person name="Newfeld S."/>
            <person name="Nielsen R."/>
            <person name="Noor M.A."/>
            <person name="O'Grady P."/>
            <person name="Pachter L."/>
            <person name="Papaceit M."/>
            <person name="Parisi M.J."/>
            <person name="Parisi M."/>
            <person name="Parts L."/>
            <person name="Pedersen J.S."/>
            <person name="Pesole G."/>
            <person name="Phillippy A.M."/>
            <person name="Ponting C.P."/>
            <person name="Pop M."/>
            <person name="Porcelli D."/>
            <person name="Powell J.R."/>
            <person name="Prohaska S."/>
            <person name="Pruitt K."/>
            <person name="Puig M."/>
            <person name="Quesneville H."/>
            <person name="Ram K.R."/>
            <person name="Rand D."/>
            <person name="Rasmussen M.D."/>
            <person name="Reed L.K."/>
            <person name="Reenan R."/>
            <person name="Reily A."/>
            <person name="Remington K.A."/>
            <person name="Rieger T.T."/>
            <person name="Ritchie M.G."/>
            <person name="Robin C."/>
            <person name="Rogers Y.H."/>
            <person name="Rohde C."/>
            <person name="Rozas J."/>
            <person name="Rubenfield M.J."/>
            <person name="Ruiz A."/>
            <person name="Russo S."/>
            <person name="Salzberg S.L."/>
            <person name="Sanchez-Gracia A."/>
            <person name="Saranga D.J."/>
            <person name="Sato H."/>
            <person name="Schaeffer S.W."/>
            <person name="Schatz M.C."/>
            <person name="Schlenke T."/>
            <person name="Schwartz R."/>
            <person name="Segarra C."/>
            <person name="Singh R.S."/>
            <person name="Sirot L."/>
            <person name="Sirota M."/>
            <person name="Sisneros N.B."/>
            <person name="Smith C.D."/>
            <person name="Smith T.F."/>
            <person name="Spieth J."/>
            <person name="Stage D.E."/>
            <person name="Stark A."/>
            <person name="Stephan W."/>
            <person name="Strausberg R.L."/>
            <person name="Strempel S."/>
            <person name="Sturgill D."/>
            <person name="Sutton G."/>
            <person name="Sutton G.G."/>
            <person name="Tao W."/>
            <person name="Teichmann S."/>
            <person name="Tobari Y.N."/>
            <person name="Tomimura Y."/>
            <person name="Tsolas J.M."/>
            <person name="Valente V.L."/>
            <person name="Venter E."/>
            <person name="Venter J.C."/>
            <person name="Vicario S."/>
            <person name="Vieira F.G."/>
            <person name="Vilella A.J."/>
            <person name="Villasante A."/>
            <person name="Walenz B."/>
            <person name="Wang J."/>
            <person name="Wasserman M."/>
            <person name="Watts T."/>
            <person name="Wilson D."/>
            <person name="Wilson R.K."/>
            <person name="Wing R.A."/>
            <person name="Wolfner M.F."/>
            <person name="Wong A."/>
            <person name="Wong G.K."/>
            <person name="Wu C.I."/>
            <person name="Wu G."/>
            <person name="Yamamoto D."/>
            <person name="Yang H.P."/>
            <person name="Yang S.P."/>
            <person name="Yorke J.A."/>
            <person name="Yoshida K."/>
            <person name="Zdobnov E."/>
            <person name="Zhang P."/>
            <person name="Zhang Y."/>
            <person name="Zimin A.V."/>
            <person name="Baldwin J."/>
            <person name="Abdouelleil A."/>
            <person name="Abdulkadir J."/>
            <person name="Abebe A."/>
            <person name="Abera B."/>
            <person name="Abreu J."/>
            <person name="Acer S.C."/>
            <person name="Aftuck L."/>
            <person name="Alexander A."/>
            <person name="An P."/>
            <person name="Anderson E."/>
            <person name="Anderson S."/>
            <person name="Arachi H."/>
            <person name="Azer M."/>
            <person name="Bachantsang P."/>
            <person name="Barry A."/>
            <person name="Bayul T."/>
            <person name="Berlin A."/>
            <person name="Bessette D."/>
            <person name="Bloom T."/>
            <person name="Blye J."/>
            <person name="Boguslavskiy L."/>
            <person name="Bonnet C."/>
            <person name="Boukhgalter B."/>
            <person name="Bourzgui I."/>
            <person name="Brown A."/>
            <person name="Cahill P."/>
            <person name="Channer S."/>
            <person name="Cheshatsang Y."/>
            <person name="Chuda L."/>
            <person name="Citroen M."/>
            <person name="Collymore A."/>
            <person name="Cooke P."/>
            <person name="Costello M."/>
            <person name="D'Aco K."/>
            <person name="Daza R."/>
            <person name="De Haan G."/>
            <person name="DeGray S."/>
            <person name="DeMaso C."/>
            <person name="Dhargay N."/>
            <person name="Dooley K."/>
            <person name="Dooley E."/>
            <person name="Doricent M."/>
            <person name="Dorje P."/>
            <person name="Dorjee K."/>
            <person name="Dupes A."/>
            <person name="Elong R."/>
            <person name="Falk J."/>
            <person name="Farina A."/>
            <person name="Faro S."/>
            <person name="Ferguson D."/>
            <person name="Fisher S."/>
            <person name="Foley C.D."/>
            <person name="Franke A."/>
            <person name="Friedrich D."/>
            <person name="Gadbois L."/>
            <person name="Gearin G."/>
            <person name="Gearin C.R."/>
            <person name="Giannoukos G."/>
            <person name="Goode T."/>
            <person name="Graham J."/>
            <person name="Grandbois E."/>
            <person name="Grewal S."/>
            <person name="Gyaltsen K."/>
            <person name="Hafez N."/>
            <person name="Hagos B."/>
            <person name="Hall J."/>
            <person name="Henson C."/>
            <person name="Hollinger A."/>
            <person name="Honan T."/>
            <person name="Huard M.D."/>
            <person name="Hughes L."/>
            <person name="Hurhula B."/>
            <person name="Husby M.E."/>
            <person name="Kamat A."/>
            <person name="Kanga B."/>
            <person name="Kashin S."/>
            <person name="Khazanovich D."/>
            <person name="Kisner P."/>
            <person name="Lance K."/>
            <person name="Lara M."/>
            <person name="Lee W."/>
            <person name="Lennon N."/>
            <person name="Letendre F."/>
            <person name="LeVine R."/>
            <person name="Lipovsky A."/>
            <person name="Liu X."/>
            <person name="Liu J."/>
            <person name="Liu S."/>
            <person name="Lokyitsang T."/>
            <person name="Lokyitsang Y."/>
            <person name="Lubonja R."/>
            <person name="Lui A."/>
            <person name="MacDonald P."/>
            <person name="Magnisalis V."/>
            <person name="Maru K."/>
            <person name="Matthews C."/>
            <person name="McCusker W."/>
            <person name="McDonough S."/>
            <person name="Mehta T."/>
            <person name="Meldrim J."/>
            <person name="Meneus L."/>
            <person name="Mihai O."/>
            <person name="Mihalev A."/>
            <person name="Mihova T."/>
            <person name="Mittelman R."/>
            <person name="Mlenga V."/>
            <person name="Montmayeur A."/>
            <person name="Mulrain L."/>
            <person name="Navidi A."/>
            <person name="Naylor J."/>
            <person name="Negash T."/>
            <person name="Nguyen T."/>
            <person name="Nguyen N."/>
            <person name="Nicol R."/>
            <person name="Norbu C."/>
            <person name="Norbu N."/>
            <person name="Novod N."/>
            <person name="O'Neill B."/>
            <person name="Osman S."/>
            <person name="Markiewicz E."/>
            <person name="Oyono O.L."/>
            <person name="Patti C."/>
            <person name="Phunkhang P."/>
            <person name="Pierre F."/>
            <person name="Priest M."/>
            <person name="Raghuraman S."/>
            <person name="Rege F."/>
            <person name="Reyes R."/>
            <person name="Rise C."/>
            <person name="Rogov P."/>
            <person name="Ross K."/>
            <person name="Ryan E."/>
            <person name="Settipalli S."/>
            <person name="Shea T."/>
            <person name="Sherpa N."/>
            <person name="Shi L."/>
            <person name="Shih D."/>
            <person name="Sparrow T."/>
            <person name="Spaulding J."/>
            <person name="Stalker J."/>
            <person name="Stange-Thomann N."/>
            <person name="Stavropoulos S."/>
            <person name="Stone C."/>
            <person name="Strader C."/>
            <person name="Tesfaye S."/>
            <person name="Thomson T."/>
            <person name="Thoulutsang Y."/>
            <person name="Thoulutsang D."/>
            <person name="Topham K."/>
            <person name="Topping I."/>
            <person name="Tsamla T."/>
            <person name="Vassiliev H."/>
            <person name="Vo A."/>
            <person name="Wangchuk T."/>
            <person name="Wangdi T."/>
            <person name="Weiand M."/>
            <person name="Wilkinson J."/>
            <person name="Wilson A."/>
            <person name="Yadav S."/>
            <person name="Young G."/>
            <person name="Yu Q."/>
            <person name="Zembek L."/>
            <person name="Zhong D."/>
            <person name="Zimmer A."/>
            <person name="Zwirko Z."/>
            <person name="Jaffe D.B."/>
            <person name="Alvarez P."/>
            <person name="Brockman W."/>
            <person name="Butler J."/>
            <person name="Chin C."/>
            <person name="Gnerre S."/>
            <person name="Grabherr M."/>
            <person name="Kleber M."/>
            <person name="Mauceli E."/>
            <person name="MacCallum I."/>
        </authorList>
    </citation>
    <scope>NUCLEOTIDE SEQUENCE [LARGE SCALE GENOMIC DNA]</scope>
    <source>
        <strain evidence="11">Tucson 15287-2541.00</strain>
    </source>
</reference>
<dbReference type="PANTHER" id="PTHR46379">
    <property type="entry name" value="ZINC FINGER MYND DOMAIN-CONTAINING"/>
    <property type="match status" value="1"/>
</dbReference>
<dbReference type="SUPFAM" id="SSF63748">
    <property type="entry name" value="Tudor/PWWP/MBT"/>
    <property type="match status" value="1"/>
</dbReference>
<name>B4JWG9_DROGR</name>
<sequence>MVINFRAFAVPNWMDKLKNGNHVSRKILESVLHPLMSADEASQAVDYGIQVGILVPWNKKGVTPKGKQISLSFSQNVKKLCKSLKLVSYCYECHSSGSPEQLQICRTCERHFHKTCQRKNPNKPNYSMPVDQTQLHQFLSDDSDSEELCDEKRDEEGEQVERRVTTTTPAPNINEQWDGRKHHLDFNSNINEWKREAESSDDDVLFVGEKKACQRKRSKTLLVKNEHDQRSAESTNASKHNELEQELELCTACRLQKLADLLIPPRVSVAELNCLLDFSWRQHSSWLQTDIRKYIDQNWTKHDAKLVKSVLFKNDVLGVYNITENIDMKRYTKLADFVIDLLDLQHNFGVFYGPSGDDFEATKYLLRDVTHDVREISRCADCFRHSNEANHKFWFAKPCFQRHELVYAKAQGSPHWPAKIIRVIRKKITIYDVRFFGGSHSRAFVPEHNILQIDSRMPQLDRLARSSRNFKAAMLELRCHEMLLNKPIELFDFHANPSEAEHLINHSLSLCMEASELSSPIKHSSGAAAPASKKRKIITTATTPNVFKRVQPMRRCSMARQGLLPIDPPATTVDSELLREVSNLKEQLIQKQQELEQLIQKQQELEQVKRKRWCQNCLQLAKFDCCFTASYCSADCKRRDKRKHQRTCASHSKN</sequence>
<dbReference type="HOGENOM" id="CLU_024351_0_0_1"/>
<evidence type="ECO:0000256" key="3">
    <source>
        <dbReference type="ARBA" id="ARBA00022833"/>
    </source>
</evidence>
<evidence type="ECO:0000313" key="11">
    <source>
        <dbReference type="Proteomes" id="UP000001070"/>
    </source>
</evidence>
<dbReference type="eggNOG" id="KOG3612">
    <property type="taxonomic scope" value="Eukaryota"/>
</dbReference>
<dbReference type="OMA" id="SDKGQPY"/>
<evidence type="ECO:0000256" key="5">
    <source>
        <dbReference type="PROSITE-ProRule" id="PRU00134"/>
    </source>
</evidence>
<evidence type="ECO:0000259" key="8">
    <source>
        <dbReference type="PROSITE" id="PS50812"/>
    </source>
</evidence>
<keyword evidence="11" id="KW-1185">Reference proteome</keyword>
<feature type="compositionally biased region" description="Basic and acidic residues" evidence="7">
    <location>
        <begin position="150"/>
        <end position="164"/>
    </location>
</feature>
<feature type="domain" description="PWWP" evidence="8">
    <location>
        <begin position="402"/>
        <end position="456"/>
    </location>
</feature>
<keyword evidence="6" id="KW-0175">Coiled coil</keyword>
<dbReference type="OrthoDB" id="6272564at2759"/>
<dbReference type="FunCoup" id="B4JWG9">
    <property type="interactions" value="814"/>
</dbReference>
<feature type="domain" description="MYND-type" evidence="9">
    <location>
        <begin position="614"/>
        <end position="648"/>
    </location>
</feature>
<keyword evidence="2 5" id="KW-0863">Zinc-finger</keyword>
<keyword evidence="1" id="KW-0479">Metal-binding</keyword>
<dbReference type="InterPro" id="IPR000313">
    <property type="entry name" value="PWWP_dom"/>
</dbReference>
<dbReference type="PROSITE" id="PS50812">
    <property type="entry name" value="PWWP"/>
    <property type="match status" value="1"/>
</dbReference>
<dbReference type="Gene3D" id="3.30.40.10">
    <property type="entry name" value="Zinc/RING finger domain, C3HC4 (zinc finger)"/>
    <property type="match status" value="1"/>
</dbReference>
<dbReference type="Gene3D" id="2.30.30.140">
    <property type="match status" value="1"/>
</dbReference>
<evidence type="ECO:0000256" key="7">
    <source>
        <dbReference type="SAM" id="MobiDB-lite"/>
    </source>
</evidence>
<evidence type="ECO:0000256" key="4">
    <source>
        <dbReference type="ARBA" id="ARBA00023117"/>
    </source>
</evidence>
<dbReference type="KEGG" id="dgr:6568815"/>
<dbReference type="Proteomes" id="UP000001070">
    <property type="component" value="Unassembled WGS sequence"/>
</dbReference>
<dbReference type="Pfam" id="PF24324">
    <property type="entry name" value="MYND_ZMYND11_ZMYD8"/>
    <property type="match status" value="1"/>
</dbReference>
<dbReference type="InterPro" id="IPR013083">
    <property type="entry name" value="Znf_RING/FYVE/PHD"/>
</dbReference>
<dbReference type="AlphaFoldDB" id="B4JWG9"/>
<dbReference type="InterPro" id="IPR047269">
    <property type="entry name" value="ZMY11"/>
</dbReference>
<dbReference type="GO" id="GO:0034243">
    <property type="term" value="P:regulation of transcription elongation by RNA polymerase II"/>
    <property type="evidence" value="ECO:0007669"/>
    <property type="project" value="InterPro"/>
</dbReference>
<proteinExistence type="predicted"/>
<dbReference type="PhylomeDB" id="B4JWG9"/>
<dbReference type="GO" id="GO:0009966">
    <property type="term" value="P:regulation of signal transduction"/>
    <property type="evidence" value="ECO:0007669"/>
    <property type="project" value="TreeGrafter"/>
</dbReference>
<dbReference type="SUPFAM" id="SSF144232">
    <property type="entry name" value="HIT/MYND zinc finger-like"/>
    <property type="match status" value="1"/>
</dbReference>
<evidence type="ECO:0000313" key="10">
    <source>
        <dbReference type="EMBL" id="EDV98307.1"/>
    </source>
</evidence>
<accession>B4JWG9</accession>
<dbReference type="PROSITE" id="PS50865">
    <property type="entry name" value="ZF_MYND_2"/>
    <property type="match status" value="1"/>
</dbReference>
<dbReference type="EMBL" id="CH916375">
    <property type="protein sequence ID" value="EDV98307.1"/>
    <property type="molecule type" value="Genomic_DNA"/>
</dbReference>
<feature type="region of interest" description="Disordered" evidence="7">
    <location>
        <begin position="141"/>
        <end position="173"/>
    </location>
</feature>
<dbReference type="PROSITE" id="PS01360">
    <property type="entry name" value="ZF_MYND_1"/>
    <property type="match status" value="1"/>
</dbReference>
<organism evidence="11">
    <name type="scientific">Drosophila grimshawi</name>
    <name type="common">Hawaiian fruit fly</name>
    <name type="synonym">Idiomyia grimshawi</name>
    <dbReference type="NCBI Taxonomy" id="7222"/>
    <lineage>
        <taxon>Eukaryota</taxon>
        <taxon>Metazoa</taxon>
        <taxon>Ecdysozoa</taxon>
        <taxon>Arthropoda</taxon>
        <taxon>Hexapoda</taxon>
        <taxon>Insecta</taxon>
        <taxon>Pterygota</taxon>
        <taxon>Neoptera</taxon>
        <taxon>Endopterygota</taxon>
        <taxon>Diptera</taxon>
        <taxon>Brachycera</taxon>
        <taxon>Muscomorpha</taxon>
        <taxon>Ephydroidea</taxon>
        <taxon>Drosophilidae</taxon>
        <taxon>Drosophila</taxon>
        <taxon>Hawaiian Drosophila</taxon>
    </lineage>
</organism>
<dbReference type="GO" id="GO:0008270">
    <property type="term" value="F:zinc ion binding"/>
    <property type="evidence" value="ECO:0007669"/>
    <property type="project" value="UniProtKB-KW"/>
</dbReference>
<evidence type="ECO:0000259" key="9">
    <source>
        <dbReference type="PROSITE" id="PS50865"/>
    </source>
</evidence>
<keyword evidence="3" id="KW-0862">Zinc</keyword>
<dbReference type="InterPro" id="IPR057053">
    <property type="entry name" value="MYND_ZMYND11_ZMYD8"/>
</dbReference>
<dbReference type="GO" id="GO:0005634">
    <property type="term" value="C:nucleus"/>
    <property type="evidence" value="ECO:0007669"/>
    <property type="project" value="TreeGrafter"/>
</dbReference>
<dbReference type="InterPro" id="IPR036427">
    <property type="entry name" value="Bromodomain-like_sf"/>
</dbReference>
<evidence type="ECO:0000256" key="6">
    <source>
        <dbReference type="SAM" id="Coils"/>
    </source>
</evidence>
<dbReference type="Gene3D" id="1.20.920.10">
    <property type="entry name" value="Bromodomain-like"/>
    <property type="match status" value="1"/>
</dbReference>
<dbReference type="InParanoid" id="B4JWG9"/>
<protein>
    <submittedName>
        <fullName evidence="10">GH22740</fullName>
    </submittedName>
</protein>
<dbReference type="SMR" id="B4JWG9"/>
<gene>
    <name evidence="10" type="primary">Dgri\GH22740</name>
    <name evidence="10" type="ORF">Dgri_GH22740</name>
</gene>
<dbReference type="Pfam" id="PF00855">
    <property type="entry name" value="PWWP"/>
    <property type="match status" value="1"/>
</dbReference>
<keyword evidence="4" id="KW-0103">Bromodomain</keyword>
<dbReference type="STRING" id="7222.B4JWG9"/>